<dbReference type="SUPFAM" id="SSF75304">
    <property type="entry name" value="Amidase signature (AS) enzymes"/>
    <property type="match status" value="1"/>
</dbReference>
<organism evidence="2 3">
    <name type="scientific">Neonectria punicea</name>
    <dbReference type="NCBI Taxonomy" id="979145"/>
    <lineage>
        <taxon>Eukaryota</taxon>
        <taxon>Fungi</taxon>
        <taxon>Dikarya</taxon>
        <taxon>Ascomycota</taxon>
        <taxon>Pezizomycotina</taxon>
        <taxon>Sordariomycetes</taxon>
        <taxon>Hypocreomycetidae</taxon>
        <taxon>Hypocreales</taxon>
        <taxon>Nectriaceae</taxon>
        <taxon>Neonectria</taxon>
    </lineage>
</organism>
<dbReference type="Gene3D" id="3.90.1300.10">
    <property type="entry name" value="Amidase signature (AS) domain"/>
    <property type="match status" value="1"/>
</dbReference>
<evidence type="ECO:0000313" key="3">
    <source>
        <dbReference type="Proteomes" id="UP001498476"/>
    </source>
</evidence>
<dbReference type="Pfam" id="PF01425">
    <property type="entry name" value="Amidase"/>
    <property type="match status" value="1"/>
</dbReference>
<sequence>MFVTTSLPLLAIRFFPMTSFCSKLLSRISSSSAADAGALPRLAANGWSARGGQTYGAFAASQSTEGSSSGSAVSMILGLAAVSLGTETYSSIVAPAKKASIVGARTTTGLVPRDGVIPLSDRQDTVGP</sequence>
<keyword evidence="3" id="KW-1185">Reference proteome</keyword>
<reference evidence="2 3" key="1">
    <citation type="journal article" date="2025" name="Microbiol. Resour. Announc.">
        <title>Draft genome sequences for Neonectria magnoliae and Neonectria punicea, canker pathogens of Liriodendron tulipifera and Acer saccharum in West Virginia.</title>
        <authorList>
            <person name="Petronek H.M."/>
            <person name="Kasson M.T."/>
            <person name="Metheny A.M."/>
            <person name="Stauder C.M."/>
            <person name="Lovett B."/>
            <person name="Lynch S.C."/>
            <person name="Garnas J.R."/>
            <person name="Kasson L.R."/>
            <person name="Stajich J.E."/>
        </authorList>
    </citation>
    <scope>NUCLEOTIDE SEQUENCE [LARGE SCALE GENOMIC DNA]</scope>
    <source>
        <strain evidence="2 3">NRRL 64653</strain>
    </source>
</reference>
<proteinExistence type="predicted"/>
<name>A0ABR1HQ85_9HYPO</name>
<dbReference type="PANTHER" id="PTHR42678:SF34">
    <property type="entry name" value="OS04G0183300 PROTEIN"/>
    <property type="match status" value="1"/>
</dbReference>
<accession>A0ABR1HQ85</accession>
<gene>
    <name evidence="2" type="ORF">QQX98_001325</name>
</gene>
<dbReference type="InterPro" id="IPR036928">
    <property type="entry name" value="AS_sf"/>
</dbReference>
<evidence type="ECO:0000259" key="1">
    <source>
        <dbReference type="Pfam" id="PF01425"/>
    </source>
</evidence>
<protein>
    <recommendedName>
        <fullName evidence="1">Amidase domain-containing protein</fullName>
    </recommendedName>
</protein>
<dbReference type="PANTHER" id="PTHR42678">
    <property type="entry name" value="AMIDASE"/>
    <property type="match status" value="1"/>
</dbReference>
<evidence type="ECO:0000313" key="2">
    <source>
        <dbReference type="EMBL" id="KAK7423035.1"/>
    </source>
</evidence>
<feature type="domain" description="Amidase" evidence="1">
    <location>
        <begin position="50"/>
        <end position="128"/>
    </location>
</feature>
<dbReference type="Proteomes" id="UP001498476">
    <property type="component" value="Unassembled WGS sequence"/>
</dbReference>
<dbReference type="InterPro" id="IPR023631">
    <property type="entry name" value="Amidase_dom"/>
</dbReference>
<comment type="caution">
    <text evidence="2">The sequence shown here is derived from an EMBL/GenBank/DDBJ whole genome shotgun (WGS) entry which is preliminary data.</text>
</comment>
<dbReference type="EMBL" id="JAZAVJ010000012">
    <property type="protein sequence ID" value="KAK7423035.1"/>
    <property type="molecule type" value="Genomic_DNA"/>
</dbReference>